<reference evidence="4" key="2">
    <citation type="submission" date="2024-10" db="UniProtKB">
        <authorList>
            <consortium name="EnsemblProtists"/>
        </authorList>
    </citation>
    <scope>IDENTIFICATION</scope>
</reference>
<dbReference type="RefSeq" id="XP_005782437.1">
    <property type="nucleotide sequence ID" value="XM_005782380.1"/>
</dbReference>
<dbReference type="STRING" id="2903.R1D3V8"/>
<dbReference type="GO" id="GO:0004421">
    <property type="term" value="F:hydroxymethylglutaryl-CoA synthase activity"/>
    <property type="evidence" value="ECO:0007669"/>
    <property type="project" value="TreeGrafter"/>
</dbReference>
<dbReference type="eggNOG" id="KOG1393">
    <property type="taxonomic scope" value="Eukaryota"/>
</dbReference>
<dbReference type="PANTHER" id="PTHR43323:SF2">
    <property type="entry name" value="HYDROXYMETHYLGLUTARYL-COA SYNTHASE"/>
    <property type="match status" value="1"/>
</dbReference>
<dbReference type="GO" id="GO:0006084">
    <property type="term" value="P:acetyl-CoA metabolic process"/>
    <property type="evidence" value="ECO:0007669"/>
    <property type="project" value="TreeGrafter"/>
</dbReference>
<feature type="region of interest" description="Disordered" evidence="2">
    <location>
        <begin position="405"/>
        <end position="475"/>
    </location>
</feature>
<protein>
    <recommendedName>
        <fullName evidence="3">Hydroxymethylglutaryl-coenzyme A synthase N-terminal domain-containing protein</fullName>
    </recommendedName>
</protein>
<evidence type="ECO:0000256" key="1">
    <source>
        <dbReference type="ARBA" id="ARBA00022679"/>
    </source>
</evidence>
<dbReference type="GO" id="GO:0010142">
    <property type="term" value="P:farnesyl diphosphate biosynthetic process, mevalonate pathway"/>
    <property type="evidence" value="ECO:0007669"/>
    <property type="project" value="TreeGrafter"/>
</dbReference>
<evidence type="ECO:0000259" key="3">
    <source>
        <dbReference type="Pfam" id="PF01154"/>
    </source>
</evidence>
<feature type="region of interest" description="Disordered" evidence="2">
    <location>
        <begin position="1"/>
        <end position="48"/>
    </location>
</feature>
<dbReference type="PaxDb" id="2903-EOD30008"/>
<dbReference type="KEGG" id="ehx:EMIHUDRAFT_462898"/>
<dbReference type="EnsemblProtists" id="EOD30008">
    <property type="protein sequence ID" value="EOD30008"/>
    <property type="gene ID" value="EMIHUDRAFT_462898"/>
</dbReference>
<dbReference type="InterPro" id="IPR016039">
    <property type="entry name" value="Thiolase-like"/>
</dbReference>
<feature type="domain" description="Hydroxymethylglutaryl-coenzyme A synthase N-terminal" evidence="3">
    <location>
        <begin position="63"/>
        <end position="232"/>
    </location>
</feature>
<dbReference type="HOGENOM" id="CLU_551464_0_0_1"/>
<reference evidence="5" key="1">
    <citation type="journal article" date="2013" name="Nature">
        <title>Pan genome of the phytoplankton Emiliania underpins its global distribution.</title>
        <authorList>
            <person name="Read B.A."/>
            <person name="Kegel J."/>
            <person name="Klute M.J."/>
            <person name="Kuo A."/>
            <person name="Lefebvre S.C."/>
            <person name="Maumus F."/>
            <person name="Mayer C."/>
            <person name="Miller J."/>
            <person name="Monier A."/>
            <person name="Salamov A."/>
            <person name="Young J."/>
            <person name="Aguilar M."/>
            <person name="Claverie J.M."/>
            <person name="Frickenhaus S."/>
            <person name="Gonzalez K."/>
            <person name="Herman E.K."/>
            <person name="Lin Y.C."/>
            <person name="Napier J."/>
            <person name="Ogata H."/>
            <person name="Sarno A.F."/>
            <person name="Shmutz J."/>
            <person name="Schroeder D."/>
            <person name="de Vargas C."/>
            <person name="Verret F."/>
            <person name="von Dassow P."/>
            <person name="Valentin K."/>
            <person name="Van de Peer Y."/>
            <person name="Wheeler G."/>
            <person name="Dacks J.B."/>
            <person name="Delwiche C.F."/>
            <person name="Dyhrman S.T."/>
            <person name="Glockner G."/>
            <person name="John U."/>
            <person name="Richards T."/>
            <person name="Worden A.Z."/>
            <person name="Zhang X."/>
            <person name="Grigoriev I.V."/>
            <person name="Allen A.E."/>
            <person name="Bidle K."/>
            <person name="Borodovsky M."/>
            <person name="Bowler C."/>
            <person name="Brownlee C."/>
            <person name="Cock J.M."/>
            <person name="Elias M."/>
            <person name="Gladyshev V.N."/>
            <person name="Groth M."/>
            <person name="Guda C."/>
            <person name="Hadaegh A."/>
            <person name="Iglesias-Rodriguez M.D."/>
            <person name="Jenkins J."/>
            <person name="Jones B.M."/>
            <person name="Lawson T."/>
            <person name="Leese F."/>
            <person name="Lindquist E."/>
            <person name="Lobanov A."/>
            <person name="Lomsadze A."/>
            <person name="Malik S.B."/>
            <person name="Marsh M.E."/>
            <person name="Mackinder L."/>
            <person name="Mock T."/>
            <person name="Mueller-Roeber B."/>
            <person name="Pagarete A."/>
            <person name="Parker M."/>
            <person name="Probert I."/>
            <person name="Quesneville H."/>
            <person name="Raines C."/>
            <person name="Rensing S.A."/>
            <person name="Riano-Pachon D.M."/>
            <person name="Richier S."/>
            <person name="Rokitta S."/>
            <person name="Shiraiwa Y."/>
            <person name="Soanes D.M."/>
            <person name="van der Giezen M."/>
            <person name="Wahlund T.M."/>
            <person name="Williams B."/>
            <person name="Wilson W."/>
            <person name="Wolfe G."/>
            <person name="Wurch L.L."/>
        </authorList>
    </citation>
    <scope>NUCLEOTIDE SEQUENCE</scope>
</reference>
<evidence type="ECO:0000313" key="5">
    <source>
        <dbReference type="Proteomes" id="UP000013827"/>
    </source>
</evidence>
<sequence length="495" mass="53718">MAETGPEPGPETGPETGPEAGGPEPAPGPACSLLPECQPPGGVGDSHATREELRQRARRRGSRKVGIHALEVYTPRHACSATELEKAHGTPGKYSVGLLMREFCGPDWDEDPVSFALTAVARLMWRNGLRHADIGMIQVGTESLLDRSKSIKSNLMALFEEHGVTDIQGTDQYNACYGGTAALLNCLNWVESAAWDGRWALAVATDIADAPAQYRFMVGAACTVMLVGPDAPLELQRERVSHILDRWDFYKPVGWHEMAPIVDGLYSVDVHAVPPSPSTSTFRASTVIHSLMTAFVRPYSIDVYFSQLGERVGYANMVEEHDFLVYHLGSGPKRTYHSAAAFDALSERYASTWGKFGWTAAVEDEQPGGAYYLTERAYRLVKHPDMHLQGPLSIAIEDSRLSKEERALTKEGPRFDWRRVKPAEAKPPPSKQPQPPKPPKEGKKQSSKQQPPKHKQAPAPAAAPAAGGAPAAPAHDKEALAALLSALQTQAEAAA</sequence>
<accession>A0A0D3K2M3</accession>
<dbReference type="Pfam" id="PF01154">
    <property type="entry name" value="HMG_CoA_synt_N"/>
    <property type="match status" value="1"/>
</dbReference>
<feature type="compositionally biased region" description="Pro residues" evidence="2">
    <location>
        <begin position="425"/>
        <end position="437"/>
    </location>
</feature>
<dbReference type="InterPro" id="IPR013528">
    <property type="entry name" value="HMG_CoA_synth_N"/>
</dbReference>
<feature type="compositionally biased region" description="Basic and acidic residues" evidence="2">
    <location>
        <begin position="405"/>
        <end position="424"/>
    </location>
</feature>
<keyword evidence="1" id="KW-0808">Transferase</keyword>
<keyword evidence="5" id="KW-1185">Reference proteome</keyword>
<organism evidence="4 5">
    <name type="scientific">Emiliania huxleyi (strain CCMP1516)</name>
    <dbReference type="NCBI Taxonomy" id="280463"/>
    <lineage>
        <taxon>Eukaryota</taxon>
        <taxon>Haptista</taxon>
        <taxon>Haptophyta</taxon>
        <taxon>Prymnesiophyceae</taxon>
        <taxon>Isochrysidales</taxon>
        <taxon>Noelaerhabdaceae</taxon>
        <taxon>Emiliania</taxon>
    </lineage>
</organism>
<feature type="compositionally biased region" description="Low complexity" evidence="2">
    <location>
        <begin position="1"/>
        <end position="23"/>
    </location>
</feature>
<name>A0A0D3K2M3_EMIH1</name>
<dbReference type="Proteomes" id="UP000013827">
    <property type="component" value="Unassembled WGS sequence"/>
</dbReference>
<dbReference type="GeneID" id="17275282"/>
<proteinExistence type="predicted"/>
<evidence type="ECO:0000256" key="2">
    <source>
        <dbReference type="SAM" id="MobiDB-lite"/>
    </source>
</evidence>
<dbReference type="AlphaFoldDB" id="A0A0D3K2M3"/>
<evidence type="ECO:0000313" key="4">
    <source>
        <dbReference type="EnsemblProtists" id="EOD30008"/>
    </source>
</evidence>
<dbReference type="PANTHER" id="PTHR43323">
    <property type="entry name" value="3-HYDROXY-3-METHYLGLUTARYL COENZYME A SYNTHASE"/>
    <property type="match status" value="1"/>
</dbReference>
<dbReference type="CDD" id="cd00827">
    <property type="entry name" value="init_cond_enzymes"/>
    <property type="match status" value="1"/>
</dbReference>
<dbReference type="SUPFAM" id="SSF53901">
    <property type="entry name" value="Thiolase-like"/>
    <property type="match status" value="1"/>
</dbReference>
<dbReference type="Gene3D" id="3.40.47.10">
    <property type="match status" value="1"/>
</dbReference>
<feature type="compositionally biased region" description="Low complexity" evidence="2">
    <location>
        <begin position="457"/>
        <end position="473"/>
    </location>
</feature>